<dbReference type="EMBL" id="BART01018588">
    <property type="protein sequence ID" value="GAG76018.1"/>
    <property type="molecule type" value="Genomic_DNA"/>
</dbReference>
<evidence type="ECO:0008006" key="2">
    <source>
        <dbReference type="Google" id="ProtNLM"/>
    </source>
</evidence>
<sequence length="46" mass="5259">YRVPVQRVGVRDVFGQSGEVDELMRAYGLTDENLVKTAKDIVKHRI</sequence>
<dbReference type="InterPro" id="IPR009014">
    <property type="entry name" value="Transketo_C/PFOR_II"/>
</dbReference>
<gene>
    <name evidence="1" type="ORF">S01H4_35043</name>
</gene>
<name>X1AUU4_9ZZZZ</name>
<dbReference type="SUPFAM" id="SSF52922">
    <property type="entry name" value="TK C-terminal domain-like"/>
    <property type="match status" value="1"/>
</dbReference>
<dbReference type="AlphaFoldDB" id="X1AUU4"/>
<proteinExistence type="predicted"/>
<feature type="non-terminal residue" evidence="1">
    <location>
        <position position="1"/>
    </location>
</feature>
<dbReference type="Gene3D" id="3.40.50.920">
    <property type="match status" value="1"/>
</dbReference>
<protein>
    <recommendedName>
        <fullName evidence="2">Transketolase C-terminal domain-containing protein</fullName>
    </recommendedName>
</protein>
<comment type="caution">
    <text evidence="1">The sequence shown here is derived from an EMBL/GenBank/DDBJ whole genome shotgun (WGS) entry which is preliminary data.</text>
</comment>
<accession>X1AUU4</accession>
<reference evidence="1" key="1">
    <citation type="journal article" date="2014" name="Front. Microbiol.">
        <title>High frequency of phylogenetically diverse reductive dehalogenase-homologous genes in deep subseafloor sedimentary metagenomes.</title>
        <authorList>
            <person name="Kawai M."/>
            <person name="Futagami T."/>
            <person name="Toyoda A."/>
            <person name="Takaki Y."/>
            <person name="Nishi S."/>
            <person name="Hori S."/>
            <person name="Arai W."/>
            <person name="Tsubouchi T."/>
            <person name="Morono Y."/>
            <person name="Uchiyama I."/>
            <person name="Ito T."/>
            <person name="Fujiyama A."/>
            <person name="Inagaki F."/>
            <person name="Takami H."/>
        </authorList>
    </citation>
    <scope>NUCLEOTIDE SEQUENCE</scope>
    <source>
        <strain evidence="1">Expedition CK06-06</strain>
    </source>
</reference>
<organism evidence="1">
    <name type="scientific">marine sediment metagenome</name>
    <dbReference type="NCBI Taxonomy" id="412755"/>
    <lineage>
        <taxon>unclassified sequences</taxon>
        <taxon>metagenomes</taxon>
        <taxon>ecological metagenomes</taxon>
    </lineage>
</organism>
<evidence type="ECO:0000313" key="1">
    <source>
        <dbReference type="EMBL" id="GAG76018.1"/>
    </source>
</evidence>